<dbReference type="SMART" id="SM01080">
    <property type="entry name" value="CHASE2"/>
    <property type="match status" value="1"/>
</dbReference>
<dbReference type="Proteomes" id="UP000004853">
    <property type="component" value="Unassembled WGS sequence"/>
</dbReference>
<evidence type="ECO:0000313" key="4">
    <source>
        <dbReference type="EMBL" id="EGP43900.1"/>
    </source>
</evidence>
<feature type="region of interest" description="Disordered" evidence="1">
    <location>
        <begin position="495"/>
        <end position="517"/>
    </location>
</feature>
<feature type="transmembrane region" description="Helical" evidence="2">
    <location>
        <begin position="462"/>
        <end position="483"/>
    </location>
</feature>
<evidence type="ECO:0000259" key="3">
    <source>
        <dbReference type="SMART" id="SM01080"/>
    </source>
</evidence>
<comment type="caution">
    <text evidence="4">The sequence shown here is derived from an EMBL/GenBank/DDBJ whole genome shotgun (WGS) entry which is preliminary data.</text>
</comment>
<name>F7T6Y2_9BURK</name>
<dbReference type="eggNOG" id="COG4252">
    <property type="taxonomic scope" value="Bacteria"/>
</dbReference>
<dbReference type="AlphaFoldDB" id="F7T6Y2"/>
<dbReference type="EMBL" id="AFRQ01000102">
    <property type="protein sequence ID" value="EGP43900.1"/>
    <property type="molecule type" value="Genomic_DNA"/>
</dbReference>
<sequence length="517" mass="56999">MIVAALVAITMLWATPRLTPSSDLLTYAIARLQARLVGGYYSPAHRNDTTVVLIDDDSLDPQKGAWPVPYRTHARWLRNIGLIHKPRAIFLDITFGRERDDPTLPELVSALCELRDAGVPVFLAALPGDDGGLRLRDGLATPAGEPPCFTMVDVRYAASKVDRLVWSYPLWSEGDTRSAALAMAQDAAGIPLTRGGEAMALTWGVDNLDQRRFSPDCRRARGGYPEMLPGYVRRLLNGPEADKPICPYTRTLTLSELRAADADQARLQDLLTGRYVMIGAALSGFNDTVLSPVHDVIPGVFMHAMALDNLLTYRDHYKRALEWEIWPPNVLWLLGIPIVMAAHFLHWLAQWLVLRLRGLTPWTRRWLVPPQQWRFSAAPLADGADPPPPLPAPLQALGTAHGPLARARLLRSVFADRASRRWMSLKAAEKLVIVIALTLRKAATILLSSMVVMYIVLVAQEWVDVGTLPIVDLAVMALAAHWLGWTDTVTKFLGGKPKADATTPPPAPPQSSAKPQE</sequence>
<dbReference type="PATRIC" id="fig|1003200.3.peg.4671"/>
<dbReference type="Pfam" id="PF05226">
    <property type="entry name" value="CHASE2"/>
    <property type="match status" value="1"/>
</dbReference>
<proteinExistence type="predicted"/>
<evidence type="ECO:0000256" key="2">
    <source>
        <dbReference type="SAM" id="Phobius"/>
    </source>
</evidence>
<feature type="domain" description="CHASE2" evidence="3">
    <location>
        <begin position="29"/>
        <end position="340"/>
    </location>
</feature>
<evidence type="ECO:0000313" key="5">
    <source>
        <dbReference type="Proteomes" id="UP000004853"/>
    </source>
</evidence>
<keyword evidence="2" id="KW-1133">Transmembrane helix</keyword>
<organism evidence="4 5">
    <name type="scientific">Achromobacter insuavis AXX-A</name>
    <dbReference type="NCBI Taxonomy" id="1003200"/>
    <lineage>
        <taxon>Bacteria</taxon>
        <taxon>Pseudomonadati</taxon>
        <taxon>Pseudomonadota</taxon>
        <taxon>Betaproteobacteria</taxon>
        <taxon>Burkholderiales</taxon>
        <taxon>Alcaligenaceae</taxon>
        <taxon>Achromobacter</taxon>
    </lineage>
</organism>
<dbReference type="InterPro" id="IPR007890">
    <property type="entry name" value="CHASE2"/>
</dbReference>
<keyword evidence="2" id="KW-0812">Transmembrane</keyword>
<protein>
    <submittedName>
        <fullName evidence="4">Putative Chase2 sensor protein</fullName>
    </submittedName>
</protein>
<gene>
    <name evidence="4" type="ORF">AXXA_23580</name>
</gene>
<accession>F7T6Y2</accession>
<keyword evidence="2" id="KW-0472">Membrane</keyword>
<evidence type="ECO:0000256" key="1">
    <source>
        <dbReference type="SAM" id="MobiDB-lite"/>
    </source>
</evidence>
<feature type="transmembrane region" description="Helical" evidence="2">
    <location>
        <begin position="431"/>
        <end position="456"/>
    </location>
</feature>
<dbReference type="HOGENOM" id="CLU_526429_0_0_4"/>
<feature type="transmembrane region" description="Helical" evidence="2">
    <location>
        <begin position="330"/>
        <end position="354"/>
    </location>
</feature>
<reference evidence="4 5" key="1">
    <citation type="submission" date="2011-06" db="EMBL/GenBank/DDBJ databases">
        <authorList>
            <person name="Bador J."/>
            <person name="Amoureux L."/>
            <person name="Neuwirth C."/>
        </authorList>
    </citation>
    <scope>NUCLEOTIDE SEQUENCE [LARGE SCALE GENOMIC DNA]</scope>
    <source>
        <strain evidence="4 5">AXX-A</strain>
    </source>
</reference>